<reference evidence="10 11" key="1">
    <citation type="journal article" date="2018" name="IMA Fungus">
        <title>IMA Genome-F 9: Draft genome sequence of Annulohypoxylon stygium, Aspergillus mulundensis, Berkeleyomyces basicola (syn. Thielaviopsis basicola), Ceratocystis smalleyi, two Cercospora beticola strains, Coleophoma cylindrospora, Fusarium fracticaudum, Phialophora cf. hyalina, and Morchella septimelata.</title>
        <authorList>
            <person name="Wingfield B.D."/>
            <person name="Bills G.F."/>
            <person name="Dong Y."/>
            <person name="Huang W."/>
            <person name="Nel W.J."/>
            <person name="Swalarsk-Parry B.S."/>
            <person name="Vaghefi N."/>
            <person name="Wilken P.M."/>
            <person name="An Z."/>
            <person name="de Beer Z.W."/>
            <person name="De Vos L."/>
            <person name="Chen L."/>
            <person name="Duong T.A."/>
            <person name="Gao Y."/>
            <person name="Hammerbacher A."/>
            <person name="Kikkert J.R."/>
            <person name="Li Y."/>
            <person name="Li H."/>
            <person name="Li K."/>
            <person name="Li Q."/>
            <person name="Liu X."/>
            <person name="Ma X."/>
            <person name="Naidoo K."/>
            <person name="Pethybridge S.J."/>
            <person name="Sun J."/>
            <person name="Steenkamp E.T."/>
            <person name="van der Nest M.A."/>
            <person name="van Wyk S."/>
            <person name="Wingfield M.J."/>
            <person name="Xiong C."/>
            <person name="Yue Q."/>
            <person name="Zhang X."/>
        </authorList>
    </citation>
    <scope>NUCLEOTIDE SEQUENCE [LARGE SCALE GENOMIC DNA]</scope>
    <source>
        <strain evidence="10 11">BP5796</strain>
    </source>
</reference>
<comment type="subcellular location">
    <subcellularLocation>
        <location evidence="1">Nucleus</location>
    </subcellularLocation>
</comment>
<feature type="compositionally biased region" description="Polar residues" evidence="8">
    <location>
        <begin position="62"/>
        <end position="74"/>
    </location>
</feature>
<evidence type="ECO:0000259" key="9">
    <source>
        <dbReference type="SMART" id="SM00906"/>
    </source>
</evidence>
<protein>
    <recommendedName>
        <fullName evidence="9">Xylanolytic transcriptional activator regulatory domain-containing protein</fullName>
    </recommendedName>
</protein>
<dbReference type="OrthoDB" id="2399539at2759"/>
<dbReference type="InterPro" id="IPR007219">
    <property type="entry name" value="XnlR_reg_dom"/>
</dbReference>
<dbReference type="PANTHER" id="PTHR47782">
    <property type="entry name" value="ZN(II)2CYS6 TRANSCRIPTION FACTOR (EUROFUNG)-RELATED"/>
    <property type="match status" value="1"/>
</dbReference>
<dbReference type="EMBL" id="PDLN01000006">
    <property type="protein sequence ID" value="RDW83492.1"/>
    <property type="molecule type" value="Genomic_DNA"/>
</dbReference>
<evidence type="ECO:0000256" key="7">
    <source>
        <dbReference type="ARBA" id="ARBA00023242"/>
    </source>
</evidence>
<evidence type="ECO:0000256" key="5">
    <source>
        <dbReference type="ARBA" id="ARBA00023125"/>
    </source>
</evidence>
<sequence>MPFGKDNYIKALEDRVAELESYLTKEGREDVGSDHWQFIPRSNVSDDGSPTPAEVGSRKNPSKTAVSRAESGSSSEEHEDAETGEIDAMIGVLRDLSLDANGGYMGATAHITIGRLVGSIVKGKNSVRASSDISSVKEHLSPSTMVDDEAFEYYDSAFARIPAYTADQMLVGYMDHISTGFPVVHSLKIKDIHSRRAMLDDVYETCILHLVYAIGGRILELTGEMGCFYPERHHAAALKLLDEILQFHDSRSVQALMLLAIYCLRAPQGPGAWTYVGLAIRIAVDLGLHRRTSAMRQVGLENELRKRLFWSCYNLDRQVSIPLGRPFALSNRDIDVPFPLDVDETTEDIAAFVEASKTDSTAACTTSTTLSLFIHVIKLRMIESSVQQTIYRVDSAEEASDDEIDMFSAQLSEWKSTIPLDVQTKYQLGLGRDGYERYMVHYYQCLRLLLYPQVIRPQVNPRYLKECAEACGGICRTLKSLHQETSVGYSLMALQSVFMAGLTLIYCTWVDPALIFNTTTSNDISACSIVLFVITERWRGARKYRNAFEVIKQNVIDLIAQGKHQGSRRPIVPFKTGLKSTLHSMQGDEDQQNECTRILTDMAGERIALEPEALLPFDSPGNGSGSRGWKHRSGYGQQPPRTEYISPYQQMDERGHIGSMTISDAQFQRGNLSTDDLGMGDLLNPSGWR</sequence>
<dbReference type="GO" id="GO:0006351">
    <property type="term" value="P:DNA-templated transcription"/>
    <property type="evidence" value="ECO:0007669"/>
    <property type="project" value="InterPro"/>
</dbReference>
<dbReference type="PANTHER" id="PTHR47782:SF12">
    <property type="entry name" value="ZN(II)2CYS6 TRANSCRIPTION FACTOR (EUROFUNG)"/>
    <property type="match status" value="1"/>
</dbReference>
<keyword evidence="2" id="KW-0479">Metal-binding</keyword>
<proteinExistence type="predicted"/>
<dbReference type="GO" id="GO:0045944">
    <property type="term" value="P:positive regulation of transcription by RNA polymerase II"/>
    <property type="evidence" value="ECO:0007669"/>
    <property type="project" value="TreeGrafter"/>
</dbReference>
<evidence type="ECO:0000256" key="4">
    <source>
        <dbReference type="ARBA" id="ARBA00023015"/>
    </source>
</evidence>
<feature type="domain" description="Xylanolytic transcriptional activator regulatory" evidence="9">
    <location>
        <begin position="272"/>
        <end position="345"/>
    </location>
</feature>
<evidence type="ECO:0000256" key="6">
    <source>
        <dbReference type="ARBA" id="ARBA00023163"/>
    </source>
</evidence>
<dbReference type="Proteomes" id="UP000256328">
    <property type="component" value="Unassembled WGS sequence"/>
</dbReference>
<gene>
    <name evidence="10" type="ORF">BP5796_04983</name>
</gene>
<keyword evidence="4" id="KW-0805">Transcription regulation</keyword>
<dbReference type="InterPro" id="IPR052202">
    <property type="entry name" value="Yeast_MetPath_Reg"/>
</dbReference>
<keyword evidence="7" id="KW-0539">Nucleus</keyword>
<name>A0A3D8SAT2_9HELO</name>
<keyword evidence="11" id="KW-1185">Reference proteome</keyword>
<evidence type="ECO:0000256" key="1">
    <source>
        <dbReference type="ARBA" id="ARBA00004123"/>
    </source>
</evidence>
<keyword evidence="6" id="KW-0804">Transcription</keyword>
<dbReference type="GO" id="GO:0043565">
    <property type="term" value="F:sequence-specific DNA binding"/>
    <property type="evidence" value="ECO:0007669"/>
    <property type="project" value="TreeGrafter"/>
</dbReference>
<dbReference type="AlphaFoldDB" id="A0A3D8SAT2"/>
<keyword evidence="3" id="KW-0862">Zinc</keyword>
<evidence type="ECO:0000256" key="3">
    <source>
        <dbReference type="ARBA" id="ARBA00022833"/>
    </source>
</evidence>
<accession>A0A3D8SAT2</accession>
<dbReference type="GO" id="GO:0000981">
    <property type="term" value="F:DNA-binding transcription factor activity, RNA polymerase II-specific"/>
    <property type="evidence" value="ECO:0007669"/>
    <property type="project" value="TreeGrafter"/>
</dbReference>
<feature type="region of interest" description="Disordered" evidence="8">
    <location>
        <begin position="25"/>
        <end position="85"/>
    </location>
</feature>
<comment type="caution">
    <text evidence="10">The sequence shown here is derived from an EMBL/GenBank/DDBJ whole genome shotgun (WGS) entry which is preliminary data.</text>
</comment>
<dbReference type="GO" id="GO:0008270">
    <property type="term" value="F:zinc ion binding"/>
    <property type="evidence" value="ECO:0007669"/>
    <property type="project" value="InterPro"/>
</dbReference>
<keyword evidence="5" id="KW-0238">DNA-binding</keyword>
<dbReference type="CDD" id="cd12148">
    <property type="entry name" value="fungal_TF_MHR"/>
    <property type="match status" value="1"/>
</dbReference>
<evidence type="ECO:0000256" key="2">
    <source>
        <dbReference type="ARBA" id="ARBA00022723"/>
    </source>
</evidence>
<evidence type="ECO:0000313" key="11">
    <source>
        <dbReference type="Proteomes" id="UP000256328"/>
    </source>
</evidence>
<evidence type="ECO:0000313" key="10">
    <source>
        <dbReference type="EMBL" id="RDW83492.1"/>
    </source>
</evidence>
<evidence type="ECO:0000256" key="8">
    <source>
        <dbReference type="SAM" id="MobiDB-lite"/>
    </source>
</evidence>
<feature type="region of interest" description="Disordered" evidence="8">
    <location>
        <begin position="614"/>
        <end position="643"/>
    </location>
</feature>
<dbReference type="SMART" id="SM00906">
    <property type="entry name" value="Fungal_trans"/>
    <property type="match status" value="1"/>
</dbReference>
<dbReference type="GO" id="GO:0005634">
    <property type="term" value="C:nucleus"/>
    <property type="evidence" value="ECO:0007669"/>
    <property type="project" value="UniProtKB-SubCell"/>
</dbReference>
<dbReference type="Pfam" id="PF04082">
    <property type="entry name" value="Fungal_trans"/>
    <property type="match status" value="1"/>
</dbReference>
<organism evidence="10 11">
    <name type="scientific">Coleophoma crateriformis</name>
    <dbReference type="NCBI Taxonomy" id="565419"/>
    <lineage>
        <taxon>Eukaryota</taxon>
        <taxon>Fungi</taxon>
        <taxon>Dikarya</taxon>
        <taxon>Ascomycota</taxon>
        <taxon>Pezizomycotina</taxon>
        <taxon>Leotiomycetes</taxon>
        <taxon>Helotiales</taxon>
        <taxon>Dermateaceae</taxon>
        <taxon>Coleophoma</taxon>
    </lineage>
</organism>